<gene>
    <name evidence="8" type="ORF">ANACAC_03833</name>
</gene>
<dbReference type="InterPro" id="IPR050465">
    <property type="entry name" value="UPF0194_transport"/>
</dbReference>
<evidence type="ECO:0000256" key="5">
    <source>
        <dbReference type="SAM" id="MobiDB-lite"/>
    </source>
</evidence>
<dbReference type="GO" id="GO:0030313">
    <property type="term" value="C:cell envelope"/>
    <property type="evidence" value="ECO:0007669"/>
    <property type="project" value="UniProtKB-SubCell"/>
</dbReference>
<dbReference type="Gene3D" id="2.40.30.170">
    <property type="match status" value="1"/>
</dbReference>
<dbReference type="STRING" id="411490.ANACAC_03833"/>
<keyword evidence="3 4" id="KW-0175">Coiled coil</keyword>
<dbReference type="eggNOG" id="COG0845">
    <property type="taxonomic scope" value="Bacteria"/>
</dbReference>
<dbReference type="PANTHER" id="PTHR32347">
    <property type="entry name" value="EFFLUX SYSTEM COMPONENT YKNX-RELATED"/>
    <property type="match status" value="1"/>
</dbReference>
<comment type="caution">
    <text evidence="8">The sequence shown here is derived from an EMBL/GenBank/DDBJ whole genome shotgun (WGS) entry which is preliminary data.</text>
</comment>
<proteinExistence type="inferred from homology"/>
<name>B0MJM1_ANACD</name>
<evidence type="ECO:0000313" key="8">
    <source>
        <dbReference type="EMBL" id="EDR95803.1"/>
    </source>
</evidence>
<dbReference type="Gene3D" id="6.20.50.140">
    <property type="match status" value="1"/>
</dbReference>
<evidence type="ECO:0000259" key="7">
    <source>
        <dbReference type="Pfam" id="PF25990"/>
    </source>
</evidence>
<evidence type="ECO:0000313" key="9">
    <source>
        <dbReference type="Proteomes" id="UP000004935"/>
    </source>
</evidence>
<evidence type="ECO:0000256" key="4">
    <source>
        <dbReference type="SAM" id="Coils"/>
    </source>
</evidence>
<evidence type="ECO:0000256" key="3">
    <source>
        <dbReference type="ARBA" id="ARBA00023054"/>
    </source>
</evidence>
<evidence type="ECO:0000256" key="2">
    <source>
        <dbReference type="ARBA" id="ARBA00009477"/>
    </source>
</evidence>
<feature type="domain" description="YknX-like beta-barrel" evidence="7">
    <location>
        <begin position="394"/>
        <end position="462"/>
    </location>
</feature>
<keyword evidence="9" id="KW-1185">Reference proteome</keyword>
<dbReference type="GO" id="GO:0022857">
    <property type="term" value="F:transmembrane transporter activity"/>
    <property type="evidence" value="ECO:0007669"/>
    <property type="project" value="InterPro"/>
</dbReference>
<evidence type="ECO:0000259" key="6">
    <source>
        <dbReference type="Pfam" id="PF25967"/>
    </source>
</evidence>
<dbReference type="GO" id="GO:0016020">
    <property type="term" value="C:membrane"/>
    <property type="evidence" value="ECO:0007669"/>
    <property type="project" value="InterPro"/>
</dbReference>
<dbReference type="EMBL" id="ABAX03000039">
    <property type="protein sequence ID" value="EDR95803.1"/>
    <property type="molecule type" value="Genomic_DNA"/>
</dbReference>
<reference evidence="8" key="2">
    <citation type="submission" date="2013-11" db="EMBL/GenBank/DDBJ databases">
        <title>Draft genome sequence of Anaerostipes caccae (DSM 14662).</title>
        <authorList>
            <person name="Sudarsanam P."/>
            <person name="Ley R."/>
            <person name="Guruge J."/>
            <person name="Turnbaugh P.J."/>
            <person name="Mahowald M."/>
            <person name="Liep D."/>
            <person name="Gordon J."/>
        </authorList>
    </citation>
    <scope>NUCLEOTIDE SEQUENCE</scope>
    <source>
        <strain evidence="8">DSM 14662</strain>
    </source>
</reference>
<accession>B0MJM1</accession>
<comment type="subcellular location">
    <subcellularLocation>
        <location evidence="1">Cell envelope</location>
    </subcellularLocation>
</comment>
<feature type="domain" description="Multidrug resistance protein MdtA-like C-terminal permuted SH3" evidence="6">
    <location>
        <begin position="474"/>
        <end position="529"/>
    </location>
</feature>
<evidence type="ECO:0000256" key="1">
    <source>
        <dbReference type="ARBA" id="ARBA00004196"/>
    </source>
</evidence>
<reference evidence="8" key="1">
    <citation type="submission" date="2007-11" db="EMBL/GenBank/DDBJ databases">
        <authorList>
            <person name="Fulton L."/>
            <person name="Clifton S."/>
            <person name="Fulton B."/>
            <person name="Xu J."/>
            <person name="Minx P."/>
            <person name="Pepin K.H."/>
            <person name="Johnson M."/>
            <person name="Thiruvilangam P."/>
            <person name="Bhonagiri V."/>
            <person name="Nash W.E."/>
            <person name="Mardis E.R."/>
            <person name="Wilson R.K."/>
        </authorList>
    </citation>
    <scope>NUCLEOTIDE SEQUENCE [LARGE SCALE GENOMIC DNA]</scope>
    <source>
        <strain evidence="8">DSM 14662</strain>
    </source>
</reference>
<dbReference type="InterPro" id="IPR058636">
    <property type="entry name" value="Beta-barrel_YknX"/>
</dbReference>
<dbReference type="Proteomes" id="UP000004935">
    <property type="component" value="Unassembled WGS sequence"/>
</dbReference>
<dbReference type="Pfam" id="PF25967">
    <property type="entry name" value="RND-MFP_C"/>
    <property type="match status" value="1"/>
</dbReference>
<organism evidence="8 9">
    <name type="scientific">Anaerostipes caccae (strain DSM 14662 / CCUG 47493 / JCM 13470 / NCIMB 13811 / L1-92)</name>
    <dbReference type="NCBI Taxonomy" id="411490"/>
    <lineage>
        <taxon>Bacteria</taxon>
        <taxon>Bacillati</taxon>
        <taxon>Bacillota</taxon>
        <taxon>Clostridia</taxon>
        <taxon>Lachnospirales</taxon>
        <taxon>Lachnospiraceae</taxon>
        <taxon>Anaerostipes</taxon>
    </lineage>
</organism>
<dbReference type="InterPro" id="IPR006143">
    <property type="entry name" value="RND_pump_MFP"/>
</dbReference>
<dbReference type="Pfam" id="PF25990">
    <property type="entry name" value="Beta-barrel_YknX"/>
    <property type="match status" value="1"/>
</dbReference>
<feature type="coiled-coil region" evidence="4">
    <location>
        <begin position="330"/>
        <end position="360"/>
    </location>
</feature>
<sequence>MRFLSAVWYSSIVSSHIDHKPFKFFLYDKNIYKRRIGRLIFMKKKWKDIMVMIPGKMKKHKKLTAALLVLFVLAGVFAGRLALTRKAKGGNQIQTQKATKGTIKKTVEGSGSVASAATQTISFSSDVSVQSIKKKDGSSVKKGDTIAVLTSSSLEDSISSLENQISSLESTLSQGAESASSTISSKVSGRVKRIYAKDGTAVAKTMDSKGALMEISADGKLKIEFKPSQTVKTGDSVTVKFGEYSVSGKISGVSSGKATAVISDSYYYDVDTKASVYNSSNKKLGSGKLKSNSPITVTGDKGTVSSIEVSKNQKVYSGTTLITLSGAGYSKTYESNLAKHEALVDQLEELKKEKKNLTVTAKYDGVVDELSASAGTTVSKGKTFCKVVSTTAYKVNIDVDELDIKEIKTGQSVSVTADAIEDKTFKGTVTKVSKIGTNTDGVATYPVTIELSDAEDLYPAMSATATITTQEASDAVLVPVSAVQSKNGKNYVAVVSDKSEEGTLKEVEVGIMNDSNAQITSGISEGDQVQVITKNTSNKSEGDKMMGPDGLGGGNGKGGGSGAPGGGSGMPGGSR</sequence>
<dbReference type="InterPro" id="IPR058627">
    <property type="entry name" value="MdtA-like_C"/>
</dbReference>
<protein>
    <submittedName>
        <fullName evidence="8">Efflux transporter, RND family, MFP subunit</fullName>
    </submittedName>
</protein>
<feature type="compositionally biased region" description="Gly residues" evidence="5">
    <location>
        <begin position="549"/>
        <end position="575"/>
    </location>
</feature>
<feature type="region of interest" description="Disordered" evidence="5">
    <location>
        <begin position="535"/>
        <end position="575"/>
    </location>
</feature>
<comment type="similarity">
    <text evidence="2">Belongs to the membrane fusion protein (MFP) (TC 8.A.1) family.</text>
</comment>
<dbReference type="NCBIfam" id="TIGR01730">
    <property type="entry name" value="RND_mfp"/>
    <property type="match status" value="1"/>
</dbReference>
<dbReference type="AlphaFoldDB" id="B0MJM1"/>
<dbReference type="Gene3D" id="2.40.50.100">
    <property type="match status" value="2"/>
</dbReference>
<dbReference type="HOGENOM" id="CLU_473840_0_0_9"/>